<dbReference type="Pfam" id="PF13483">
    <property type="entry name" value="Lactamase_B_3"/>
    <property type="match status" value="1"/>
</dbReference>
<dbReference type="EMBL" id="DTFV01000038">
    <property type="protein sequence ID" value="HGI30097.1"/>
    <property type="molecule type" value="Genomic_DNA"/>
</dbReference>
<organism evidence="1">
    <name type="scientific">Candidatus Caldatribacterium californiense</name>
    <dbReference type="NCBI Taxonomy" id="1454726"/>
    <lineage>
        <taxon>Bacteria</taxon>
        <taxon>Pseudomonadati</taxon>
        <taxon>Atribacterota</taxon>
        <taxon>Atribacteria</taxon>
        <taxon>Atribacterales</taxon>
        <taxon>Candidatus Caldatribacteriaceae</taxon>
        <taxon>Candidatus Caldatribacterium</taxon>
    </lineage>
</organism>
<gene>
    <name evidence="1" type="ORF">ENV30_02110</name>
</gene>
<name>A0A7V3YFI8_9BACT</name>
<dbReference type="PANTHER" id="PTHR39189">
    <property type="entry name" value="UPF0173 METAL-DEPENDENT HYDROLASE YTKL"/>
    <property type="match status" value="1"/>
</dbReference>
<dbReference type="SUPFAM" id="SSF56281">
    <property type="entry name" value="Metallo-hydrolase/oxidoreductase"/>
    <property type="match status" value="1"/>
</dbReference>
<dbReference type="PANTHER" id="PTHR39189:SF1">
    <property type="entry name" value="UPF0173 METAL-DEPENDENT HYDROLASE YTKL"/>
    <property type="match status" value="1"/>
</dbReference>
<protein>
    <submittedName>
        <fullName evidence="1">DUF2271 domain-containing protein</fullName>
    </submittedName>
</protein>
<dbReference type="InterPro" id="IPR014469">
    <property type="entry name" value="DUF2271"/>
</dbReference>
<sequence>MISLRGGMSMRKALLFGIALLALLVVQGEALEIRYLGHSAFFLAFESGLRCVLDPFTPQVGYRIPEKLEAQVLISSHEHFDHFFEDFLGKRAPVFVGTKNKGADWNLFDTTIQGVHIFALPSYHDDRQGTLRGKNAIIVLEGDGLRLAHLGDIGALPEDGVREKLRGIDILFVPVGGNYTLPLDQVTELIRDLAPRVVIPMHYRTEVTRDWPIAPLEDFLSRVQEWKVEKKGNVLRISGDTLPESTTIWILEAEGLFMEQRGVLEITLDFERQRTIASNQYAVWIEDEKGNLVKTLYVTRFTGRGGYRQRPDCLPTWVKKANPASLPPQTVDATTSATPQSGRQVYIWDGKDENGNPVPPGTYRFFVEATLFWSSRVLFSGTFTHGKGSVEDIPVTVEYFGERHNEGMMTNVRARIVPSP</sequence>
<dbReference type="Gene3D" id="2.60.40.4070">
    <property type="match status" value="1"/>
</dbReference>
<accession>A0A7V3YFI8</accession>
<dbReference type="AlphaFoldDB" id="A0A7V3YFI8"/>
<proteinExistence type="predicted"/>
<evidence type="ECO:0000313" key="1">
    <source>
        <dbReference type="EMBL" id="HGI30097.1"/>
    </source>
</evidence>
<dbReference type="Gene3D" id="3.60.15.10">
    <property type="entry name" value="Ribonuclease Z/Hydroxyacylglutathione hydrolase-like"/>
    <property type="match status" value="1"/>
</dbReference>
<comment type="caution">
    <text evidence="1">The sequence shown here is derived from an EMBL/GenBank/DDBJ whole genome shotgun (WGS) entry which is preliminary data.</text>
</comment>
<dbReference type="InterPro" id="IPR036866">
    <property type="entry name" value="RibonucZ/Hydroxyglut_hydro"/>
</dbReference>
<dbReference type="Pfam" id="PF10029">
    <property type="entry name" value="DUF2271"/>
    <property type="match status" value="1"/>
</dbReference>
<reference evidence="1" key="1">
    <citation type="journal article" date="2020" name="mSystems">
        <title>Genome- and Community-Level Interaction Insights into Carbon Utilization and Element Cycling Functions of Hydrothermarchaeota in Hydrothermal Sediment.</title>
        <authorList>
            <person name="Zhou Z."/>
            <person name="Liu Y."/>
            <person name="Xu W."/>
            <person name="Pan J."/>
            <person name="Luo Z.H."/>
            <person name="Li M."/>
        </authorList>
    </citation>
    <scope>NUCLEOTIDE SEQUENCE [LARGE SCALE GENOMIC DNA]</scope>
    <source>
        <strain evidence="1">SpSt-747</strain>
    </source>
</reference>